<dbReference type="Pfam" id="PF13606">
    <property type="entry name" value="Ank_3"/>
    <property type="match status" value="1"/>
</dbReference>
<proteinExistence type="predicted"/>
<dbReference type="PROSITE" id="PS50297">
    <property type="entry name" value="ANK_REP_REGION"/>
    <property type="match status" value="2"/>
</dbReference>
<feature type="transmembrane region" description="Helical" evidence="11">
    <location>
        <begin position="402"/>
        <end position="421"/>
    </location>
</feature>
<dbReference type="RefSeq" id="XP_024502775.1">
    <property type="nucleotide sequence ID" value="XM_024648838.1"/>
</dbReference>
<dbReference type="STRING" id="34506.A0A090MWA4"/>
<keyword evidence="2" id="KW-0813">Transport</keyword>
<reference evidence="12" key="1">
    <citation type="submission" date="2014-09" db="EMBL/GenBank/DDBJ databases">
        <authorList>
            <person name="Aslett A.Martin."/>
        </authorList>
    </citation>
    <scope>NUCLEOTIDE SEQUENCE</scope>
    <source>
        <strain evidence="12">ED321 Heterogonic</strain>
    </source>
</reference>
<dbReference type="eggNOG" id="KOG3676">
    <property type="taxonomic scope" value="Eukaryota"/>
</dbReference>
<evidence type="ECO:0000313" key="12">
    <source>
        <dbReference type="EMBL" id="CEF63574.1"/>
    </source>
</evidence>
<evidence type="ECO:0000256" key="9">
    <source>
        <dbReference type="ARBA" id="ARBA00023303"/>
    </source>
</evidence>
<protein>
    <submittedName>
        <fullName evidence="12 14">Nanchung</fullName>
    </submittedName>
</protein>
<dbReference type="InterPro" id="IPR002110">
    <property type="entry name" value="Ankyrin_rpt"/>
</dbReference>
<evidence type="ECO:0000313" key="14">
    <source>
        <dbReference type="WBParaSite" id="SRAE_1000183400.1"/>
    </source>
</evidence>
<dbReference type="InterPro" id="IPR036770">
    <property type="entry name" value="Ankyrin_rpt-contain_sf"/>
</dbReference>
<keyword evidence="8" id="KW-0406">Ion transport</keyword>
<dbReference type="Proteomes" id="UP000035682">
    <property type="component" value="Unplaced"/>
</dbReference>
<dbReference type="PANTHER" id="PTHR10582:SF30">
    <property type="entry name" value="ION TRANSPORT DOMAIN-CONTAINING PROTEIN"/>
    <property type="match status" value="1"/>
</dbReference>
<evidence type="ECO:0000256" key="2">
    <source>
        <dbReference type="ARBA" id="ARBA00022448"/>
    </source>
</evidence>
<evidence type="ECO:0000256" key="8">
    <source>
        <dbReference type="ARBA" id="ARBA00023065"/>
    </source>
</evidence>
<keyword evidence="11" id="KW-0472">Membrane</keyword>
<dbReference type="EMBL" id="LN609528">
    <property type="protein sequence ID" value="CEF63574.1"/>
    <property type="molecule type" value="Genomic_DNA"/>
</dbReference>
<feature type="repeat" description="ANK" evidence="10">
    <location>
        <begin position="173"/>
        <end position="205"/>
    </location>
</feature>
<dbReference type="Pfam" id="PF13637">
    <property type="entry name" value="Ank_4"/>
    <property type="match status" value="1"/>
</dbReference>
<feature type="transmembrane region" description="Helical" evidence="11">
    <location>
        <begin position="621"/>
        <end position="641"/>
    </location>
</feature>
<feature type="transmembrane region" description="Helical" evidence="11">
    <location>
        <begin position="500"/>
        <end position="519"/>
    </location>
</feature>
<keyword evidence="11" id="KW-1133">Transmembrane helix</keyword>
<dbReference type="CTD" id="36375939"/>
<keyword evidence="5" id="KW-0107">Calcium channel</keyword>
<dbReference type="GO" id="GO:0097604">
    <property type="term" value="F:temperature-gated cation channel activity"/>
    <property type="evidence" value="ECO:0007669"/>
    <property type="project" value="EnsemblMetazoa"/>
</dbReference>
<evidence type="ECO:0000256" key="11">
    <source>
        <dbReference type="SAM" id="Phobius"/>
    </source>
</evidence>
<evidence type="ECO:0000256" key="4">
    <source>
        <dbReference type="ARBA" id="ARBA00022568"/>
    </source>
</evidence>
<feature type="transmembrane region" description="Helical" evidence="11">
    <location>
        <begin position="526"/>
        <end position="545"/>
    </location>
</feature>
<evidence type="ECO:0000256" key="1">
    <source>
        <dbReference type="ARBA" id="ARBA00004651"/>
    </source>
</evidence>
<accession>A0A090MWA4</accession>
<dbReference type="WormBase" id="SRAE_1000183400">
    <property type="protein sequence ID" value="SRP06173"/>
    <property type="gene ID" value="WBGene00258444"/>
</dbReference>
<evidence type="ECO:0000256" key="10">
    <source>
        <dbReference type="PROSITE-ProRule" id="PRU00023"/>
    </source>
</evidence>
<evidence type="ECO:0000313" key="15">
    <source>
        <dbReference type="WormBase" id="SRAE_1000183400"/>
    </source>
</evidence>
<dbReference type="OrthoDB" id="533508at2759"/>
<sequence length="737" mass="86517">MNTDYGGEFNINENYEKEIYKFVGMNNDGELINWMRYSLQSGDYSFIDEYIEKKLIKFMYNDGKGKIIHISELIKIRQIQRLNQTKKIKEKNFSSKIENKDINELNFYGKNQNNVRKALKMIDGGKGDVKHREIIWKLEERGYIGETIIGVSKRIIKKFPKLVNDFMISEQCYGLSPLHQSIINGDIEMTYFLLKNGADFNQRCYGAFFSTIDQRDTRWDNIKHEYVEMSLDTNYEGKSYMGEYPLSFASSTNNLDCIRLLRVFKADPTVKDYNGNTPMHMAVIHEQCDAINLLYELGGKLTNSNKLNLTPLTLSAKLGKKSTFEKILNLEKSLVWRHGNFNSFSYPLAKIDSIDQDTGTINYESALSLIVYGREDKHLKMLDGLLEELLKAKWNSFGKQKLIKSFIFYFIYYCFFVVAFISRPTITSSDICHNRMSNNFQVSFIFEILVSLMSLIQVVLELNDLKHLGYLRWWNIYKAFPEKLIFLCLLGKDTTGIEDSLGIISVILTTIHFLFYCRAIKYVGPFVLIIYDIIAKDMIRFIIIYRCVFMDQKQNNKIHNCTKERYRIDSNKERNNEFTNIICKPYESILRLFFMTLGEFTKLYSEINNCPNVLFSTIGKILFFMFEVFVSIMLFNVLIAMMTRTYENIESTSNEYKRQLAKVILATEVSMTSNERKIVMLHYSKPIDTNRRVRAFIINKKSYHKESKLKYNLYSNKILLDKRLKKIKKEKENILEL</sequence>
<dbReference type="GO" id="GO:0005886">
    <property type="term" value="C:plasma membrane"/>
    <property type="evidence" value="ECO:0007669"/>
    <property type="project" value="UniProtKB-SubCell"/>
</dbReference>
<evidence type="ECO:0000256" key="5">
    <source>
        <dbReference type="ARBA" id="ARBA00022673"/>
    </source>
</evidence>
<evidence type="ECO:0000313" key="13">
    <source>
        <dbReference type="Proteomes" id="UP000035682"/>
    </source>
</evidence>
<keyword evidence="13" id="KW-1185">Reference proteome</keyword>
<keyword evidence="11" id="KW-0812">Transmembrane</keyword>
<keyword evidence="10" id="KW-0040">ANK repeat</keyword>
<reference evidence="14" key="3">
    <citation type="submission" date="2020-12" db="UniProtKB">
        <authorList>
            <consortium name="WormBaseParasite"/>
        </authorList>
    </citation>
    <scope>IDENTIFICATION</scope>
</reference>
<dbReference type="GO" id="GO:0010286">
    <property type="term" value="P:heat acclimation"/>
    <property type="evidence" value="ECO:0007669"/>
    <property type="project" value="EnsemblMetazoa"/>
</dbReference>
<keyword evidence="4" id="KW-0109">Calcium transport</keyword>
<dbReference type="GO" id="GO:0098703">
    <property type="term" value="P:calcium ion import across plasma membrane"/>
    <property type="evidence" value="ECO:0007669"/>
    <property type="project" value="TreeGrafter"/>
</dbReference>
<name>A0A090MWA4_STRRB</name>
<evidence type="ECO:0000256" key="6">
    <source>
        <dbReference type="ARBA" id="ARBA00022737"/>
    </source>
</evidence>
<dbReference type="Gene3D" id="1.25.40.20">
    <property type="entry name" value="Ankyrin repeat-containing domain"/>
    <property type="match status" value="1"/>
</dbReference>
<evidence type="ECO:0000256" key="3">
    <source>
        <dbReference type="ARBA" id="ARBA00022475"/>
    </source>
</evidence>
<keyword evidence="6" id="KW-0677">Repeat</keyword>
<dbReference type="PROSITE" id="PS50088">
    <property type="entry name" value="ANK_REPEAT"/>
    <property type="match status" value="2"/>
</dbReference>
<reference evidence="13" key="2">
    <citation type="submission" date="2014-09" db="EMBL/GenBank/DDBJ databases">
        <authorList>
            <person name="Martin A.A."/>
        </authorList>
    </citation>
    <scope>NUCLEOTIDE SEQUENCE</scope>
    <source>
        <strain evidence="13">ED321</strain>
    </source>
</reference>
<dbReference type="GO" id="GO:0097730">
    <property type="term" value="C:non-motile cilium"/>
    <property type="evidence" value="ECO:0007669"/>
    <property type="project" value="EnsemblMetazoa"/>
</dbReference>
<dbReference type="WBParaSite" id="SRAE_1000183400.1">
    <property type="protein sequence ID" value="SRAE_1000183400.1"/>
    <property type="gene ID" value="WBGene00258444"/>
</dbReference>
<dbReference type="GeneID" id="36375939"/>
<dbReference type="GO" id="GO:0005262">
    <property type="term" value="F:calcium channel activity"/>
    <property type="evidence" value="ECO:0007669"/>
    <property type="project" value="UniProtKB-KW"/>
</dbReference>
<dbReference type="InterPro" id="IPR024862">
    <property type="entry name" value="TRPV"/>
</dbReference>
<feature type="transmembrane region" description="Helical" evidence="11">
    <location>
        <begin position="442"/>
        <end position="460"/>
    </location>
</feature>
<dbReference type="SUPFAM" id="SSF48403">
    <property type="entry name" value="Ankyrin repeat"/>
    <property type="match status" value="1"/>
</dbReference>
<dbReference type="AlphaFoldDB" id="A0A090MWA4"/>
<evidence type="ECO:0000256" key="7">
    <source>
        <dbReference type="ARBA" id="ARBA00022837"/>
    </source>
</evidence>
<gene>
    <name evidence="12 14 15" type="ORF">SRAE_1000183400</name>
</gene>
<dbReference type="PANTHER" id="PTHR10582">
    <property type="entry name" value="TRANSIENT RECEPTOR POTENTIAL ION CHANNEL PROTEIN"/>
    <property type="match status" value="1"/>
</dbReference>
<comment type="subcellular location">
    <subcellularLocation>
        <location evidence="1">Cell membrane</location>
        <topology evidence="1">Multi-pass membrane protein</topology>
    </subcellularLocation>
</comment>
<dbReference type="OMA" id="KRYEMVV"/>
<feature type="repeat" description="ANK" evidence="10">
    <location>
        <begin position="274"/>
        <end position="306"/>
    </location>
</feature>
<keyword evidence="3" id="KW-1003">Cell membrane</keyword>
<keyword evidence="7" id="KW-0106">Calcium</keyword>
<keyword evidence="9" id="KW-0407">Ion channel</keyword>
<organism evidence="12">
    <name type="scientific">Strongyloides ratti</name>
    <name type="common">Parasitic roundworm</name>
    <dbReference type="NCBI Taxonomy" id="34506"/>
    <lineage>
        <taxon>Eukaryota</taxon>
        <taxon>Metazoa</taxon>
        <taxon>Ecdysozoa</taxon>
        <taxon>Nematoda</taxon>
        <taxon>Chromadorea</taxon>
        <taxon>Rhabditida</taxon>
        <taxon>Tylenchina</taxon>
        <taxon>Panagrolaimomorpha</taxon>
        <taxon>Strongyloidoidea</taxon>
        <taxon>Strongyloididae</taxon>
        <taxon>Strongyloides</taxon>
    </lineage>
</organism>
<dbReference type="SMART" id="SM00248">
    <property type="entry name" value="ANK"/>
    <property type="match status" value="4"/>
</dbReference>